<sequence length="391" mass="43540">MTRRIAVAERRARLARRHRLAPVDRAASPVEVAESLVALHATDPATVHLAAAARLREPDVAVVERALYDERTLVRMLGMRRTMFVVPRDVAPLVQAGCAIDIERKQRALLVQHLGQTGIPDLEQWLRDVEDGTVRALKARGSARAQDLADDEPRLRTEIVMAEGKPYESRGYITNRVLFLLAVSGRIMRGRPRGSWLSTQYEWWTTEDWLPGGLPELDADTARVELARRWLRAYGPAQMSDLRWWTGWTAAQTKRALAALEPAEVDLDGIPGVLLPDDTEPEPDPGPWVALLPALDPTAMGWAERTWFVGAHRAALFDRSGNIGPTVWCDGRIVGGWAHRADGEVAVRLLEDVGTESATAVHAEAARLKEWMKGVTVVPRFRTPLERELVS</sequence>
<dbReference type="Pfam" id="PF06224">
    <property type="entry name" value="AlkZ-like"/>
    <property type="match status" value="1"/>
</dbReference>
<protein>
    <submittedName>
        <fullName evidence="1">Winged helix DNA-binding domain-containing protein</fullName>
    </submittedName>
</protein>
<reference evidence="2" key="1">
    <citation type="journal article" date="2019" name="Int. J. Syst. Evol. Microbiol.">
        <title>The Global Catalogue of Microorganisms (GCM) 10K type strain sequencing project: providing services to taxonomists for standard genome sequencing and annotation.</title>
        <authorList>
            <consortium name="The Broad Institute Genomics Platform"/>
            <consortium name="The Broad Institute Genome Sequencing Center for Infectious Disease"/>
            <person name="Wu L."/>
            <person name="Ma J."/>
        </authorList>
    </citation>
    <scope>NUCLEOTIDE SEQUENCE [LARGE SCALE GENOMIC DNA]</scope>
    <source>
        <strain evidence="2">IBRC-M 10906</strain>
    </source>
</reference>
<comment type="caution">
    <text evidence="1">The sequence shown here is derived from an EMBL/GenBank/DDBJ whole genome shotgun (WGS) entry which is preliminary data.</text>
</comment>
<dbReference type="PANTHER" id="PTHR38479">
    <property type="entry name" value="LMO0824 PROTEIN"/>
    <property type="match status" value="1"/>
</dbReference>
<evidence type="ECO:0000313" key="1">
    <source>
        <dbReference type="EMBL" id="MFD2798721.1"/>
    </source>
</evidence>
<organism evidence="1 2">
    <name type="scientific">Prauserella oleivorans</name>
    <dbReference type="NCBI Taxonomy" id="1478153"/>
    <lineage>
        <taxon>Bacteria</taxon>
        <taxon>Bacillati</taxon>
        <taxon>Actinomycetota</taxon>
        <taxon>Actinomycetes</taxon>
        <taxon>Pseudonocardiales</taxon>
        <taxon>Pseudonocardiaceae</taxon>
        <taxon>Prauserella</taxon>
    </lineage>
</organism>
<keyword evidence="1" id="KW-0238">DNA-binding</keyword>
<dbReference type="Proteomes" id="UP001597478">
    <property type="component" value="Unassembled WGS sequence"/>
</dbReference>
<dbReference type="InterPro" id="IPR009351">
    <property type="entry name" value="AlkZ-like"/>
</dbReference>
<dbReference type="GO" id="GO:0003677">
    <property type="term" value="F:DNA binding"/>
    <property type="evidence" value="ECO:0007669"/>
    <property type="project" value="UniProtKB-KW"/>
</dbReference>
<name>A0ABW5W580_9PSEU</name>
<dbReference type="PANTHER" id="PTHR38479:SF2">
    <property type="entry name" value="WINGED HELIX DNA-BINDING DOMAIN-CONTAINING PROTEIN"/>
    <property type="match status" value="1"/>
</dbReference>
<dbReference type="EMBL" id="JBHUOF010000005">
    <property type="protein sequence ID" value="MFD2798721.1"/>
    <property type="molecule type" value="Genomic_DNA"/>
</dbReference>
<gene>
    <name evidence="1" type="ORF">ACFS2C_04865</name>
</gene>
<proteinExistence type="predicted"/>
<dbReference type="RefSeq" id="WP_377388751.1">
    <property type="nucleotide sequence ID" value="NZ_JBHSAN010000014.1"/>
</dbReference>
<evidence type="ECO:0000313" key="2">
    <source>
        <dbReference type="Proteomes" id="UP001597478"/>
    </source>
</evidence>
<keyword evidence="2" id="KW-1185">Reference proteome</keyword>
<accession>A0ABW5W580</accession>